<dbReference type="EMBL" id="CP118109">
    <property type="protein sequence ID" value="WDI05055.1"/>
    <property type="molecule type" value="Genomic_DNA"/>
</dbReference>
<sequence length="124" mass="14448">MSKKSEQGVTNIDFILEPEQFDELGRTCRLTFDEFCAVMNKIADEEEAEWDELRMKDQVNITRDAILEATVLKYVKQEYGLDPEKFTGRDLNYNKRYDSEGRFIGEALIITCMHIPTMAIKVNK</sequence>
<proteinExistence type="predicted"/>
<geneLocation type="plasmid" evidence="1 2">
    <name>unnamed1</name>
</geneLocation>
<gene>
    <name evidence="1" type="ORF">PUW25_26155</name>
</gene>
<keyword evidence="1" id="KW-0614">Plasmid</keyword>
<dbReference type="Proteomes" id="UP001221519">
    <property type="component" value="Plasmid unnamed1"/>
</dbReference>
<protein>
    <submittedName>
        <fullName evidence="1">Uncharacterized protein</fullName>
    </submittedName>
</protein>
<organism evidence="1 2">
    <name type="scientific">Paenibacillus urinalis</name>
    <dbReference type="NCBI Taxonomy" id="521520"/>
    <lineage>
        <taxon>Bacteria</taxon>
        <taxon>Bacillati</taxon>
        <taxon>Bacillota</taxon>
        <taxon>Bacilli</taxon>
        <taxon>Bacillales</taxon>
        <taxon>Paenibacillaceae</taxon>
        <taxon>Paenibacillus</taxon>
    </lineage>
</organism>
<accession>A0ABY7XN27</accession>
<keyword evidence="2" id="KW-1185">Reference proteome</keyword>
<evidence type="ECO:0000313" key="2">
    <source>
        <dbReference type="Proteomes" id="UP001221519"/>
    </source>
</evidence>
<dbReference type="RefSeq" id="WP_274338664.1">
    <property type="nucleotide sequence ID" value="NZ_CP118109.1"/>
</dbReference>
<evidence type="ECO:0000313" key="1">
    <source>
        <dbReference type="EMBL" id="WDI05055.1"/>
    </source>
</evidence>
<reference evidence="1 2" key="1">
    <citation type="submission" date="2023-02" db="EMBL/GenBank/DDBJ databases">
        <title>Pathogen: clinical or host-associated sample.</title>
        <authorList>
            <person name="Hergert J."/>
            <person name="Casey R."/>
            <person name="Wagner J."/>
            <person name="Young E.L."/>
            <person name="Oakeson K.F."/>
        </authorList>
    </citation>
    <scope>NUCLEOTIDE SEQUENCE [LARGE SCALE GENOMIC DNA]</scope>
    <source>
        <strain evidence="1 2">2022CK-00829</strain>
        <plasmid evidence="1 2">unnamed1</plasmid>
    </source>
</reference>
<name>A0ABY7XN27_9BACL</name>